<dbReference type="EMBL" id="LSMT01000802">
    <property type="protein sequence ID" value="PFX14303.1"/>
    <property type="molecule type" value="Genomic_DNA"/>
</dbReference>
<sequence length="389" mass="44186">MRVLDVARQVSRKKTAHTLEVSTSESEEEEDDIPLTGKYTITSTLALTSTCGIHLVRPFSVCSGRRIMQDYPEFYIGDTKQGKVFKITDVKLTTQCSGRLRELYPAAANNISVALVALVFYQEQLFIANADTNEPGICVIHANRGTLLSTITSPLISTPSGMCLADKCLFVSCGNHTILKISQVFYIDHYRGAARFSFREAMSLLDKLVEFLMMWDEQTRQRTTRTATQGPDQVLSYTTRRSMEMMRGSLSRLQNFLSELGAKDLLAQIRLSALVTLMVENLFSLMRQEDPMPTQLEYGIRRTTCVRELEKRMYRGHFHYFTGPKSYYPDKVLDSPPPPKPSISLIEDQMEKLSHSDTNELREFASSFEKSVRQHTVRDKSKEDTGQLP</sequence>
<protein>
    <submittedName>
        <fullName evidence="1">Uncharacterized protein</fullName>
    </submittedName>
</protein>
<organism evidence="1 2">
    <name type="scientific">Stylophora pistillata</name>
    <name type="common">Smooth cauliflower coral</name>
    <dbReference type="NCBI Taxonomy" id="50429"/>
    <lineage>
        <taxon>Eukaryota</taxon>
        <taxon>Metazoa</taxon>
        <taxon>Cnidaria</taxon>
        <taxon>Anthozoa</taxon>
        <taxon>Hexacorallia</taxon>
        <taxon>Scleractinia</taxon>
        <taxon>Astrocoeniina</taxon>
        <taxon>Pocilloporidae</taxon>
        <taxon>Stylophora</taxon>
    </lineage>
</organism>
<dbReference type="Proteomes" id="UP000225706">
    <property type="component" value="Unassembled WGS sequence"/>
</dbReference>
<dbReference type="AlphaFoldDB" id="A0A2B4RBX6"/>
<name>A0A2B4RBX6_STYPI</name>
<comment type="caution">
    <text evidence="1">The sequence shown here is derived from an EMBL/GenBank/DDBJ whole genome shotgun (WGS) entry which is preliminary data.</text>
</comment>
<gene>
    <name evidence="1" type="ORF">AWC38_SpisGene21552</name>
</gene>
<evidence type="ECO:0000313" key="2">
    <source>
        <dbReference type="Proteomes" id="UP000225706"/>
    </source>
</evidence>
<reference evidence="2" key="1">
    <citation type="journal article" date="2017" name="bioRxiv">
        <title>Comparative analysis of the genomes of Stylophora pistillata and Acropora digitifera provides evidence for extensive differences between species of corals.</title>
        <authorList>
            <person name="Voolstra C.R."/>
            <person name="Li Y."/>
            <person name="Liew Y.J."/>
            <person name="Baumgarten S."/>
            <person name="Zoccola D."/>
            <person name="Flot J.-F."/>
            <person name="Tambutte S."/>
            <person name="Allemand D."/>
            <person name="Aranda M."/>
        </authorList>
    </citation>
    <scope>NUCLEOTIDE SEQUENCE [LARGE SCALE GENOMIC DNA]</scope>
</reference>
<proteinExistence type="predicted"/>
<accession>A0A2B4RBX6</accession>
<keyword evidence="2" id="KW-1185">Reference proteome</keyword>
<evidence type="ECO:0000313" key="1">
    <source>
        <dbReference type="EMBL" id="PFX14303.1"/>
    </source>
</evidence>